<feature type="compositionally biased region" description="Polar residues" evidence="1">
    <location>
        <begin position="376"/>
        <end position="391"/>
    </location>
</feature>
<dbReference type="AlphaFoldDB" id="A0A2S6BRF0"/>
<reference evidence="3" key="1">
    <citation type="journal article" date="2017" name="bioRxiv">
        <title>Conservation of a gene cluster reveals novel cercosporin biosynthetic mechanisms and extends production to the genus Colletotrichum.</title>
        <authorList>
            <person name="de Jonge R."/>
            <person name="Ebert M.K."/>
            <person name="Huitt-Roehl C.R."/>
            <person name="Pal P."/>
            <person name="Suttle J.C."/>
            <person name="Spanner R.E."/>
            <person name="Neubauer J.D."/>
            <person name="Jurick W.M.II."/>
            <person name="Stott K.A."/>
            <person name="Secor G.A."/>
            <person name="Thomma B.P.H.J."/>
            <person name="Van de Peer Y."/>
            <person name="Townsend C.A."/>
            <person name="Bolton M.D."/>
        </authorList>
    </citation>
    <scope>NUCLEOTIDE SEQUENCE [LARGE SCALE GENOMIC DNA]</scope>
    <source>
        <strain evidence="3">CBS538.71</strain>
    </source>
</reference>
<evidence type="ECO:0000256" key="1">
    <source>
        <dbReference type="SAM" id="MobiDB-lite"/>
    </source>
</evidence>
<gene>
    <name evidence="2" type="ORF">CBER1_05031</name>
</gene>
<feature type="compositionally biased region" description="Polar residues" evidence="1">
    <location>
        <begin position="425"/>
        <end position="443"/>
    </location>
</feature>
<dbReference type="EMBL" id="PNEN01001793">
    <property type="protein sequence ID" value="PPJ50054.1"/>
    <property type="molecule type" value="Genomic_DNA"/>
</dbReference>
<feature type="region of interest" description="Disordered" evidence="1">
    <location>
        <begin position="91"/>
        <end position="152"/>
    </location>
</feature>
<feature type="compositionally biased region" description="Polar residues" evidence="1">
    <location>
        <begin position="91"/>
        <end position="121"/>
    </location>
</feature>
<keyword evidence="3" id="KW-1185">Reference proteome</keyword>
<dbReference type="Proteomes" id="UP000237631">
    <property type="component" value="Unassembled WGS sequence"/>
</dbReference>
<feature type="compositionally biased region" description="Basic and acidic residues" evidence="1">
    <location>
        <begin position="414"/>
        <end position="423"/>
    </location>
</feature>
<feature type="region of interest" description="Disordered" evidence="1">
    <location>
        <begin position="348"/>
        <end position="456"/>
    </location>
</feature>
<accession>A0A2S6BRF0</accession>
<feature type="region of interest" description="Disordered" evidence="1">
    <location>
        <begin position="39"/>
        <end position="65"/>
    </location>
</feature>
<feature type="compositionally biased region" description="Polar residues" evidence="1">
    <location>
        <begin position="348"/>
        <end position="357"/>
    </location>
</feature>
<feature type="compositionally biased region" description="Acidic residues" evidence="1">
    <location>
        <begin position="649"/>
        <end position="659"/>
    </location>
</feature>
<name>A0A2S6BRF0_9PEZI</name>
<dbReference type="OrthoDB" id="3648721at2759"/>
<protein>
    <submittedName>
        <fullName evidence="2">Uncharacterized protein</fullName>
    </submittedName>
</protein>
<proteinExistence type="predicted"/>
<feature type="compositionally biased region" description="Low complexity" evidence="1">
    <location>
        <begin position="122"/>
        <end position="152"/>
    </location>
</feature>
<comment type="caution">
    <text evidence="2">The sequence shown here is derived from an EMBL/GenBank/DDBJ whole genome shotgun (WGS) entry which is preliminary data.</text>
</comment>
<sequence length="671" mass="71698">MAGQEMQSGLSMDYLESIARVSPNMTVAELVAILHRSDAADPDNGATSNTESFRLTRAPNTPDGEALDVRSAAADSSAVSVQRVLSTFHPRTNSSDANIQELSHSASQGVSSFEAQDTSTLSATQQFDQQTDSSHQDSVQSVSLPLSSSTTPQLAFDGENGGVDVFNPVFQAGVPNNLTPAVSQPTTLNQASSGNATSGVALQSVRVGRHHATLEICGNKTGKQLLEANSGIDTKQIFGAPALLVGLAGVPFNKVTEMFNAKREGEQLQGGKLTSTKTFDKRVENAIKHIFGVPKGAVYKTRRNEYSDAQKDPVFRQQYIEMLKNPATYQINPTKQCEGCNKEQATQVATQHQQDGSQGAAASLTPVFNPSMAPNVPNTNVAGLDTISSMPAQGGRVAKAPSRKRKAAASGSHNGEDSTKRWQGEPQTGYPQAQSTYGHSFNQDPPAFSQPGYPQAHSTHGYAVIQHANAFSRQSNYHSEVTGRSDLAATPADQAHVMAPPAQVDAQHSDGASQCGAAPQQSFYLPSSPPLMPYTPQDNVKSFDSEGDFSLTQFNNALNSDMGFAGSHFDNASNLNSHLNFSGFTSDVFNQDQYLFSEANQPFSAIEQPNLSDFFPQHNQPSSALGQYNSPSDNLYNEPSSAVGQYDLPTEDQANDEGVQDSSEHGQGESY</sequence>
<evidence type="ECO:0000313" key="2">
    <source>
        <dbReference type="EMBL" id="PPJ50054.1"/>
    </source>
</evidence>
<feature type="compositionally biased region" description="Basic and acidic residues" evidence="1">
    <location>
        <begin position="662"/>
        <end position="671"/>
    </location>
</feature>
<feature type="compositionally biased region" description="Polar residues" evidence="1">
    <location>
        <begin position="611"/>
        <end position="643"/>
    </location>
</feature>
<feature type="region of interest" description="Disordered" evidence="1">
    <location>
        <begin position="611"/>
        <end position="671"/>
    </location>
</feature>
<organism evidence="2 3">
    <name type="scientific">Cercospora berteroae</name>
    <dbReference type="NCBI Taxonomy" id="357750"/>
    <lineage>
        <taxon>Eukaryota</taxon>
        <taxon>Fungi</taxon>
        <taxon>Dikarya</taxon>
        <taxon>Ascomycota</taxon>
        <taxon>Pezizomycotina</taxon>
        <taxon>Dothideomycetes</taxon>
        <taxon>Dothideomycetidae</taxon>
        <taxon>Mycosphaerellales</taxon>
        <taxon>Mycosphaerellaceae</taxon>
        <taxon>Cercospora</taxon>
    </lineage>
</organism>
<evidence type="ECO:0000313" key="3">
    <source>
        <dbReference type="Proteomes" id="UP000237631"/>
    </source>
</evidence>